<dbReference type="Proteomes" id="UP000266723">
    <property type="component" value="Unassembled WGS sequence"/>
</dbReference>
<gene>
    <name evidence="2" type="ORF">DY000_02058530</name>
</gene>
<sequence length="103" mass="11672">MRQRLRQGINHLFIFLHLSILHPHGNPPFHMPYVFVMYYKTCVKTLSCEDAYMKVSLHGLRVVRCTWCCDIGADVACGGVVRRVMVIKLCVGVDVLVGILGVR</sequence>
<comment type="caution">
    <text evidence="2">The sequence shown here is derived from an EMBL/GenBank/DDBJ whole genome shotgun (WGS) entry which is preliminary data.</text>
</comment>
<organism evidence="2 3">
    <name type="scientific">Brassica cretica</name>
    <name type="common">Mustard</name>
    <dbReference type="NCBI Taxonomy" id="69181"/>
    <lineage>
        <taxon>Eukaryota</taxon>
        <taxon>Viridiplantae</taxon>
        <taxon>Streptophyta</taxon>
        <taxon>Embryophyta</taxon>
        <taxon>Tracheophyta</taxon>
        <taxon>Spermatophyta</taxon>
        <taxon>Magnoliopsida</taxon>
        <taxon>eudicotyledons</taxon>
        <taxon>Gunneridae</taxon>
        <taxon>Pentapetalae</taxon>
        <taxon>rosids</taxon>
        <taxon>malvids</taxon>
        <taxon>Brassicales</taxon>
        <taxon>Brassicaceae</taxon>
        <taxon>Brassiceae</taxon>
        <taxon>Brassica</taxon>
    </lineage>
</organism>
<feature type="signal peptide" evidence="1">
    <location>
        <begin position="1"/>
        <end position="25"/>
    </location>
</feature>
<proteinExistence type="predicted"/>
<name>A0ABQ7AUU9_BRACR</name>
<evidence type="ECO:0000256" key="1">
    <source>
        <dbReference type="SAM" id="SignalP"/>
    </source>
</evidence>
<evidence type="ECO:0000313" key="2">
    <source>
        <dbReference type="EMBL" id="KAF3517930.1"/>
    </source>
</evidence>
<protein>
    <recommendedName>
        <fullName evidence="4">Secreted protein</fullName>
    </recommendedName>
</protein>
<reference evidence="2 3" key="1">
    <citation type="journal article" date="2020" name="BMC Genomics">
        <title>Intraspecific diversification of the crop wild relative Brassica cretica Lam. using demographic model selection.</title>
        <authorList>
            <person name="Kioukis A."/>
            <person name="Michalopoulou V.A."/>
            <person name="Briers L."/>
            <person name="Pirintsos S."/>
            <person name="Studholme D.J."/>
            <person name="Pavlidis P."/>
            <person name="Sarris P.F."/>
        </authorList>
    </citation>
    <scope>NUCLEOTIDE SEQUENCE [LARGE SCALE GENOMIC DNA]</scope>
    <source>
        <strain evidence="3">cv. PFS-1207/04</strain>
    </source>
</reference>
<evidence type="ECO:0000313" key="3">
    <source>
        <dbReference type="Proteomes" id="UP000266723"/>
    </source>
</evidence>
<evidence type="ECO:0008006" key="4">
    <source>
        <dbReference type="Google" id="ProtNLM"/>
    </source>
</evidence>
<keyword evidence="1" id="KW-0732">Signal</keyword>
<accession>A0ABQ7AUU9</accession>
<feature type="chain" id="PRO_5045984990" description="Secreted protein" evidence="1">
    <location>
        <begin position="26"/>
        <end position="103"/>
    </location>
</feature>
<dbReference type="EMBL" id="QGKV02001556">
    <property type="protein sequence ID" value="KAF3517930.1"/>
    <property type="molecule type" value="Genomic_DNA"/>
</dbReference>
<keyword evidence="3" id="KW-1185">Reference proteome</keyword>